<sequence length="484" mass="53994">MRINRNVWAGRVLVALSLFSFSAVSAQQPVSLDSCRRMALKNNKQLRIAEEKVKGAGYTKKSARGAYFPGIDFTGTYMYNQKSISLLEEDQYLPTKTFDLATQQYKYNVVTNPVTGEPILNNGQPIPQTVALIPKEAFEFDVHNVYVGLVTLTQPVFMGGKIKALNDIAGYAEKLAVSQRNTAEKEIIYQTDEAYWQVVSLVHKKKLAESYTALLDTLNRHVQDMIEEGVATQSDGLTVAVRLNAAQITLAKVDNGLALSRMALAQICGLPVNEVFTLEDESLDRVEPQEQPLAYNMDEVFNNRNEILSLSYAAKIYEKKKSLALSDMLPKLALVGTYSFSNPNAFNGFKNEFNGMFSVGVMLNIPILHWGQNYNKIRAAKSEAVVAKLQLAEAKEKIELQVNQAAFKASEAYRTYRMAVKNLEKADENLRNAQVGFEEGVLTTTNVLEAQTAWLEAQSEKIDAEIDTRLCEVYLAKALGTMKY</sequence>
<feature type="chain" id="PRO_5036811474" evidence="8">
    <location>
        <begin position="27"/>
        <end position="484"/>
    </location>
</feature>
<dbReference type="Pfam" id="PF02321">
    <property type="entry name" value="OEP"/>
    <property type="match status" value="2"/>
</dbReference>
<comment type="caution">
    <text evidence="9">The sequence shown here is derived from an EMBL/GenBank/DDBJ whole genome shotgun (WGS) entry which is preliminary data.</text>
</comment>
<evidence type="ECO:0000256" key="1">
    <source>
        <dbReference type="ARBA" id="ARBA00004442"/>
    </source>
</evidence>
<evidence type="ECO:0000256" key="8">
    <source>
        <dbReference type="SAM" id="SignalP"/>
    </source>
</evidence>
<evidence type="ECO:0000256" key="4">
    <source>
        <dbReference type="ARBA" id="ARBA00022452"/>
    </source>
</evidence>
<keyword evidence="3" id="KW-0813">Transport</keyword>
<evidence type="ECO:0000313" key="9">
    <source>
        <dbReference type="EMBL" id="HJG88894.1"/>
    </source>
</evidence>
<dbReference type="GO" id="GO:0009279">
    <property type="term" value="C:cell outer membrane"/>
    <property type="evidence" value="ECO:0007669"/>
    <property type="project" value="UniProtKB-SubCell"/>
</dbReference>
<dbReference type="GO" id="GO:0015562">
    <property type="term" value="F:efflux transmembrane transporter activity"/>
    <property type="evidence" value="ECO:0007669"/>
    <property type="project" value="InterPro"/>
</dbReference>
<keyword evidence="6" id="KW-0472">Membrane</keyword>
<protein>
    <submittedName>
        <fullName evidence="9">TolC family protein</fullName>
    </submittedName>
</protein>
<comment type="subcellular location">
    <subcellularLocation>
        <location evidence="1">Cell outer membrane</location>
    </subcellularLocation>
</comment>
<dbReference type="GO" id="GO:0015288">
    <property type="term" value="F:porin activity"/>
    <property type="evidence" value="ECO:0007669"/>
    <property type="project" value="TreeGrafter"/>
</dbReference>
<evidence type="ECO:0000313" key="10">
    <source>
        <dbReference type="Proteomes" id="UP000757103"/>
    </source>
</evidence>
<keyword evidence="5" id="KW-0812">Transmembrane</keyword>
<dbReference type="Gene3D" id="1.20.1600.10">
    <property type="entry name" value="Outer membrane efflux proteins (OEP)"/>
    <property type="match status" value="1"/>
</dbReference>
<dbReference type="GO" id="GO:1990281">
    <property type="term" value="C:efflux pump complex"/>
    <property type="evidence" value="ECO:0007669"/>
    <property type="project" value="TreeGrafter"/>
</dbReference>
<evidence type="ECO:0000256" key="5">
    <source>
        <dbReference type="ARBA" id="ARBA00022692"/>
    </source>
</evidence>
<evidence type="ECO:0000256" key="2">
    <source>
        <dbReference type="ARBA" id="ARBA00007613"/>
    </source>
</evidence>
<dbReference type="RefSeq" id="WP_273305915.1">
    <property type="nucleotide sequence ID" value="NZ_DYUD01000017.1"/>
</dbReference>
<dbReference type="InterPro" id="IPR051906">
    <property type="entry name" value="TolC-like"/>
</dbReference>
<dbReference type="EMBL" id="DYUD01000017">
    <property type="protein sequence ID" value="HJG88894.1"/>
    <property type="molecule type" value="Genomic_DNA"/>
</dbReference>
<dbReference type="AlphaFoldDB" id="A0A921MRU5"/>
<accession>A0A921MRU5</accession>
<dbReference type="PANTHER" id="PTHR30026">
    <property type="entry name" value="OUTER MEMBRANE PROTEIN TOLC"/>
    <property type="match status" value="1"/>
</dbReference>
<comment type="similarity">
    <text evidence="2">Belongs to the outer membrane factor (OMF) (TC 1.B.17) family.</text>
</comment>
<gene>
    <name evidence="9" type="ORF">K8U91_05400</name>
</gene>
<keyword evidence="7" id="KW-0998">Cell outer membrane</keyword>
<evidence type="ECO:0000256" key="7">
    <source>
        <dbReference type="ARBA" id="ARBA00023237"/>
    </source>
</evidence>
<dbReference type="Proteomes" id="UP000757103">
    <property type="component" value="Unassembled WGS sequence"/>
</dbReference>
<feature type="signal peptide" evidence="8">
    <location>
        <begin position="1"/>
        <end position="26"/>
    </location>
</feature>
<name>A0A921MRU5_9BACT</name>
<dbReference type="PANTHER" id="PTHR30026:SF20">
    <property type="entry name" value="OUTER MEMBRANE PROTEIN TOLC"/>
    <property type="match status" value="1"/>
</dbReference>
<reference evidence="9" key="2">
    <citation type="submission" date="2021-09" db="EMBL/GenBank/DDBJ databases">
        <authorList>
            <person name="Gilroy R."/>
        </authorList>
    </citation>
    <scope>NUCLEOTIDE SEQUENCE</scope>
    <source>
        <strain evidence="9">CHK121-7720</strain>
    </source>
</reference>
<dbReference type="InterPro" id="IPR003423">
    <property type="entry name" value="OMP_efflux"/>
</dbReference>
<evidence type="ECO:0000256" key="3">
    <source>
        <dbReference type="ARBA" id="ARBA00022448"/>
    </source>
</evidence>
<organism evidence="9 10">
    <name type="scientific">Barnesiella viscericola</name>
    <dbReference type="NCBI Taxonomy" id="397865"/>
    <lineage>
        <taxon>Bacteria</taxon>
        <taxon>Pseudomonadati</taxon>
        <taxon>Bacteroidota</taxon>
        <taxon>Bacteroidia</taxon>
        <taxon>Bacteroidales</taxon>
        <taxon>Barnesiellaceae</taxon>
        <taxon>Barnesiella</taxon>
    </lineage>
</organism>
<keyword evidence="4" id="KW-1134">Transmembrane beta strand</keyword>
<keyword evidence="8" id="KW-0732">Signal</keyword>
<evidence type="ECO:0000256" key="6">
    <source>
        <dbReference type="ARBA" id="ARBA00023136"/>
    </source>
</evidence>
<proteinExistence type="inferred from homology"/>
<reference evidence="9" key="1">
    <citation type="journal article" date="2021" name="PeerJ">
        <title>Extensive microbial diversity within the chicken gut microbiome revealed by metagenomics and culture.</title>
        <authorList>
            <person name="Gilroy R."/>
            <person name="Ravi A."/>
            <person name="Getino M."/>
            <person name="Pursley I."/>
            <person name="Horton D.L."/>
            <person name="Alikhan N.F."/>
            <person name="Baker D."/>
            <person name="Gharbi K."/>
            <person name="Hall N."/>
            <person name="Watson M."/>
            <person name="Adriaenssens E.M."/>
            <person name="Foster-Nyarko E."/>
            <person name="Jarju S."/>
            <person name="Secka A."/>
            <person name="Antonio M."/>
            <person name="Oren A."/>
            <person name="Chaudhuri R.R."/>
            <person name="La Ragione R."/>
            <person name="Hildebrand F."/>
            <person name="Pallen M.J."/>
        </authorList>
    </citation>
    <scope>NUCLEOTIDE SEQUENCE</scope>
    <source>
        <strain evidence="9">CHK121-7720</strain>
    </source>
</reference>
<dbReference type="SUPFAM" id="SSF56954">
    <property type="entry name" value="Outer membrane efflux proteins (OEP)"/>
    <property type="match status" value="1"/>
</dbReference>